<keyword evidence="4" id="KW-1185">Reference proteome</keyword>
<evidence type="ECO:0000256" key="1">
    <source>
        <dbReference type="SAM" id="MobiDB-lite"/>
    </source>
</evidence>
<feature type="region of interest" description="Disordered" evidence="1">
    <location>
        <begin position="391"/>
        <end position="515"/>
    </location>
</feature>
<dbReference type="GO" id="GO:1990423">
    <property type="term" value="C:RZZ complex"/>
    <property type="evidence" value="ECO:0007669"/>
    <property type="project" value="TreeGrafter"/>
</dbReference>
<dbReference type="Proteomes" id="UP000016931">
    <property type="component" value="Unassembled WGS sequence"/>
</dbReference>
<dbReference type="GO" id="GO:0006888">
    <property type="term" value="P:endoplasmic reticulum to Golgi vesicle-mediated transport"/>
    <property type="evidence" value="ECO:0007669"/>
    <property type="project" value="TreeGrafter"/>
</dbReference>
<feature type="compositionally biased region" description="Acidic residues" evidence="1">
    <location>
        <begin position="410"/>
        <end position="423"/>
    </location>
</feature>
<feature type="non-terminal residue" evidence="3">
    <location>
        <position position="818"/>
    </location>
</feature>
<protein>
    <recommendedName>
        <fullName evidence="2">ZW10 C-terminal helical domain-containing protein</fullName>
    </recommendedName>
</protein>
<dbReference type="eggNOG" id="KOG2163">
    <property type="taxonomic scope" value="Eukaryota"/>
</dbReference>
<dbReference type="Gene3D" id="1.10.357.150">
    <property type="match status" value="1"/>
</dbReference>
<feature type="domain" description="ZW10 C-terminal helical" evidence="2">
    <location>
        <begin position="671"/>
        <end position="813"/>
    </location>
</feature>
<dbReference type="STRING" id="692275.M3CZF1"/>
<reference evidence="3 4" key="1">
    <citation type="journal article" date="2012" name="PLoS Pathog.">
        <title>Diverse lifestyles and strategies of plant pathogenesis encoded in the genomes of eighteen Dothideomycetes fungi.</title>
        <authorList>
            <person name="Ohm R.A."/>
            <person name="Feau N."/>
            <person name="Henrissat B."/>
            <person name="Schoch C.L."/>
            <person name="Horwitz B.A."/>
            <person name="Barry K.W."/>
            <person name="Condon B.J."/>
            <person name="Copeland A.C."/>
            <person name="Dhillon B."/>
            <person name="Glaser F."/>
            <person name="Hesse C.N."/>
            <person name="Kosti I."/>
            <person name="LaButti K."/>
            <person name="Lindquist E.A."/>
            <person name="Lucas S."/>
            <person name="Salamov A.A."/>
            <person name="Bradshaw R.E."/>
            <person name="Ciuffetti L."/>
            <person name="Hamelin R.C."/>
            <person name="Kema G.H.J."/>
            <person name="Lawrence C."/>
            <person name="Scott J.A."/>
            <person name="Spatafora J.W."/>
            <person name="Turgeon B.G."/>
            <person name="de Wit P.J.G.M."/>
            <person name="Zhong S."/>
            <person name="Goodwin S.B."/>
            <person name="Grigoriev I.V."/>
        </authorList>
    </citation>
    <scope>NUCLEOTIDE SEQUENCE [LARGE SCALE GENOMIC DNA]</scope>
    <source>
        <strain evidence="3 4">SO2202</strain>
    </source>
</reference>
<proteinExistence type="predicted"/>
<dbReference type="EMBL" id="KB456268">
    <property type="protein sequence ID" value="EMF10009.1"/>
    <property type="molecule type" value="Genomic_DNA"/>
</dbReference>
<dbReference type="PANTHER" id="PTHR12205:SF0">
    <property type="entry name" value="CENTROMERE_KINETOCHORE PROTEIN ZW10 HOMOLOG"/>
    <property type="match status" value="1"/>
</dbReference>
<dbReference type="GeneID" id="27905497"/>
<dbReference type="HOGENOM" id="CLU_006571_0_0_1"/>
<name>M3CZF1_SPHMS</name>
<organism evidence="3 4">
    <name type="scientific">Sphaerulina musiva (strain SO2202)</name>
    <name type="common">Poplar stem canker fungus</name>
    <name type="synonym">Septoria musiva</name>
    <dbReference type="NCBI Taxonomy" id="692275"/>
    <lineage>
        <taxon>Eukaryota</taxon>
        <taxon>Fungi</taxon>
        <taxon>Dikarya</taxon>
        <taxon>Ascomycota</taxon>
        <taxon>Pezizomycotina</taxon>
        <taxon>Dothideomycetes</taxon>
        <taxon>Dothideomycetidae</taxon>
        <taxon>Mycosphaerellales</taxon>
        <taxon>Mycosphaerellaceae</taxon>
        <taxon>Sphaerulina</taxon>
    </lineage>
</organism>
<gene>
    <name evidence="3" type="ORF">SEPMUDRAFT_22732</name>
</gene>
<dbReference type="Pfam" id="PF22766">
    <property type="entry name" value="ZW10_C2"/>
    <property type="match status" value="1"/>
</dbReference>
<dbReference type="AlphaFoldDB" id="M3CZF1"/>
<dbReference type="InterPro" id="IPR046362">
    <property type="entry name" value="Zw10/DSL1_C_sf"/>
</dbReference>
<feature type="non-terminal residue" evidence="3">
    <location>
        <position position="1"/>
    </location>
</feature>
<accession>M3CZF1</accession>
<feature type="compositionally biased region" description="Acidic residues" evidence="1">
    <location>
        <begin position="437"/>
        <end position="451"/>
    </location>
</feature>
<dbReference type="GO" id="GO:0007094">
    <property type="term" value="P:mitotic spindle assembly checkpoint signaling"/>
    <property type="evidence" value="ECO:0007669"/>
    <property type="project" value="TreeGrafter"/>
</dbReference>
<feature type="compositionally biased region" description="Acidic residues" evidence="1">
    <location>
        <begin position="475"/>
        <end position="491"/>
    </location>
</feature>
<dbReference type="InterPro" id="IPR055148">
    <property type="entry name" value="ZW10_C_2"/>
</dbReference>
<dbReference type="PANTHER" id="PTHR12205">
    <property type="entry name" value="CENTROMERE/KINETOCHORE PROTEIN ZW10"/>
    <property type="match status" value="1"/>
</dbReference>
<feature type="compositionally biased region" description="Low complexity" evidence="1">
    <location>
        <begin position="453"/>
        <end position="466"/>
    </location>
</feature>
<evidence type="ECO:0000313" key="4">
    <source>
        <dbReference type="Proteomes" id="UP000016931"/>
    </source>
</evidence>
<evidence type="ECO:0000259" key="2">
    <source>
        <dbReference type="Pfam" id="PF22766"/>
    </source>
</evidence>
<dbReference type="OMA" id="REVQYSQ"/>
<feature type="compositionally biased region" description="Basic and acidic residues" evidence="1">
    <location>
        <begin position="391"/>
        <end position="403"/>
    </location>
</feature>
<sequence>AVLSYIDHGAYPDDDSIISASLDSDRLAHISTALRKEQDVVKDEIRGLSRSTAGDVDTWIAKAKTLQADILRSRETARQIVAQHEHTKTHIAKVSETGRYVQELEHEVTVYGAIAARLQIIKDLKSLLDLAQDSLVSGDVDTGLAQLQEAEEVVSTKELGDAQSGVGLMLRGRIQRLQENLKTNVQERWNRGVHISIEDHKVVINDGLDQVINAARGLGMFDNLVAKLSKDIERAVFRPRLAHVKNGKVAMIAINEKQLSCQEVSDDISTETLLQDLHRSFGFFAEHLERDIALPLSELLVPRILIHLEDDWLDPAVPVDIQELPDFQTLLHAASSLADQLDSLQWHGSKLLRDWVQAAPKTWLTKRREAVLGDVRNLVFSGLRERKTVERVETQTVSKEDHAALGGSDGGDDWDSAWDDPDESAASPTIVRPAQSVDDEDMSAWDEDGEETSQAPAESQSAAPISTAESQPSQDGDDEDAAWGWDGEDEPQVPNSPKAANPVALSDVKTPSKPAEREITLRETFTVTGIPDAILAHLRQTIADAQALAGPAYASSPLAPASGGLYTLPTQGLALYRATAPTAYAKVDTGNMLVYNDATRLAEQLRAWEAEVPTRSRLKLDHDVKALEQFAKSAYSNEMESQRTILRDLLDGAQGFSSCSEQPAKQECEDAVEQTMLRVRDVHRLWQPVLSTSALLQSIGNLVLSVAQKIIREVEDLPDIGSADSEQLKVLIDKTSQIKDLFLQGDRDMTFVYVPNWFKLQYLREIMVSSLADIKYMWNESELSQEFEAEEVVGLIEALFAESIHRRQAIQEIRRAGR</sequence>
<dbReference type="GO" id="GO:0005737">
    <property type="term" value="C:cytoplasm"/>
    <property type="evidence" value="ECO:0007669"/>
    <property type="project" value="GOC"/>
</dbReference>
<dbReference type="RefSeq" id="XP_016758130.1">
    <property type="nucleotide sequence ID" value="XM_016908360.2"/>
</dbReference>
<dbReference type="OrthoDB" id="534815at2759"/>
<evidence type="ECO:0000313" key="3">
    <source>
        <dbReference type="EMBL" id="EMF10009.1"/>
    </source>
</evidence>